<feature type="transmembrane region" description="Helical" evidence="7">
    <location>
        <begin position="26"/>
        <end position="48"/>
    </location>
</feature>
<evidence type="ECO:0000259" key="8">
    <source>
        <dbReference type="Pfam" id="PF02706"/>
    </source>
</evidence>
<proteinExistence type="inferred from homology"/>
<dbReference type="InterPro" id="IPR003856">
    <property type="entry name" value="LPS_length_determ_N"/>
</dbReference>
<comment type="subcellular location">
    <subcellularLocation>
        <location evidence="1">Cell membrane</location>
        <topology evidence="1">Multi-pass membrane protein</topology>
    </subcellularLocation>
</comment>
<dbReference type="GO" id="GO:0005886">
    <property type="term" value="C:plasma membrane"/>
    <property type="evidence" value="ECO:0007669"/>
    <property type="project" value="UniProtKB-SubCell"/>
</dbReference>
<dbReference type="Pfam" id="PF02706">
    <property type="entry name" value="Wzz"/>
    <property type="match status" value="1"/>
</dbReference>
<gene>
    <name evidence="9" type="ORF">CBW42_08230</name>
</gene>
<dbReference type="InterPro" id="IPR050445">
    <property type="entry name" value="Bact_polysacc_biosynth/exp"/>
</dbReference>
<dbReference type="PANTHER" id="PTHR32309:SF13">
    <property type="entry name" value="FERRIC ENTEROBACTIN TRANSPORT PROTEIN FEPE"/>
    <property type="match status" value="1"/>
</dbReference>
<sequence length="250" mass="27647">MEIMQHDTDEIDINFLKLFHILLSKLHIILLCGLLFGLLAYGAVYLLITPKYMASTMLYVNNASTKENTTTITQSDLYASSQLVNTYSAIITSESFLGQVIVDADIDLEVEELAKQLEIESVNDTEAFRVTVMDEDPKAAARIANAIADIAPTQIPTIVDGSSVKVIDYASIPTDIAKPNYRKFTLIGIMLGLGISMLVILLREIMDTTIKSESDLEEWNLPTLGVVPDFAEAKKHKSYGYSYGNQNVGR</sequence>
<feature type="transmembrane region" description="Helical" evidence="7">
    <location>
        <begin position="184"/>
        <end position="202"/>
    </location>
</feature>
<dbReference type="PANTHER" id="PTHR32309">
    <property type="entry name" value="TYROSINE-PROTEIN KINASE"/>
    <property type="match status" value="1"/>
</dbReference>
<dbReference type="EMBL" id="NHOC01000006">
    <property type="protein sequence ID" value="OUM20294.1"/>
    <property type="molecule type" value="Genomic_DNA"/>
</dbReference>
<keyword evidence="3" id="KW-1003">Cell membrane</keyword>
<keyword evidence="5 7" id="KW-1133">Transmembrane helix</keyword>
<comment type="caution">
    <text evidence="9">The sequence shown here is derived from an EMBL/GenBank/DDBJ whole genome shotgun (WGS) entry which is preliminary data.</text>
</comment>
<evidence type="ECO:0000256" key="1">
    <source>
        <dbReference type="ARBA" id="ARBA00004651"/>
    </source>
</evidence>
<evidence type="ECO:0000256" key="2">
    <source>
        <dbReference type="ARBA" id="ARBA00006683"/>
    </source>
</evidence>
<accession>A0A252F3A0</accession>
<evidence type="ECO:0000313" key="9">
    <source>
        <dbReference type="EMBL" id="OUM20294.1"/>
    </source>
</evidence>
<protein>
    <recommendedName>
        <fullName evidence="8">Polysaccharide chain length determinant N-terminal domain-containing protein</fullName>
    </recommendedName>
</protein>
<evidence type="ECO:0000256" key="4">
    <source>
        <dbReference type="ARBA" id="ARBA00022692"/>
    </source>
</evidence>
<dbReference type="AlphaFoldDB" id="A0A252F3A0"/>
<feature type="domain" description="Polysaccharide chain length determinant N-terminal" evidence="8">
    <location>
        <begin position="12"/>
        <end position="103"/>
    </location>
</feature>
<keyword evidence="6 7" id="KW-0472">Membrane</keyword>
<dbReference type="GO" id="GO:0004713">
    <property type="term" value="F:protein tyrosine kinase activity"/>
    <property type="evidence" value="ECO:0007669"/>
    <property type="project" value="TreeGrafter"/>
</dbReference>
<organism evidence="9 10">
    <name type="scientific">Butyricicoccus porcorum</name>
    <dbReference type="NCBI Taxonomy" id="1945634"/>
    <lineage>
        <taxon>Bacteria</taxon>
        <taxon>Bacillati</taxon>
        <taxon>Bacillota</taxon>
        <taxon>Clostridia</taxon>
        <taxon>Eubacteriales</taxon>
        <taxon>Butyricicoccaceae</taxon>
        <taxon>Butyricicoccus</taxon>
    </lineage>
</organism>
<evidence type="ECO:0000256" key="6">
    <source>
        <dbReference type="ARBA" id="ARBA00023136"/>
    </source>
</evidence>
<dbReference type="RefSeq" id="WP_087019831.1">
    <property type="nucleotide sequence ID" value="NZ_NHOC01000006.1"/>
</dbReference>
<dbReference type="Proteomes" id="UP000194903">
    <property type="component" value="Unassembled WGS sequence"/>
</dbReference>
<evidence type="ECO:0000256" key="7">
    <source>
        <dbReference type="SAM" id="Phobius"/>
    </source>
</evidence>
<dbReference type="OrthoDB" id="2360475at2"/>
<evidence type="ECO:0000256" key="5">
    <source>
        <dbReference type="ARBA" id="ARBA00022989"/>
    </source>
</evidence>
<reference evidence="9 10" key="1">
    <citation type="submission" date="2017-05" db="EMBL/GenBank/DDBJ databases">
        <title>Butyricicoccus porcorum sp. nov. a butyrate-producing bacterium from the swine intestinal tract.</title>
        <authorList>
            <person name="Trachsel J."/>
            <person name="Humphrey S."/>
            <person name="Allen H.K."/>
        </authorList>
    </citation>
    <scope>NUCLEOTIDE SEQUENCE [LARGE SCALE GENOMIC DNA]</scope>
    <source>
        <strain evidence="9">BB10</strain>
    </source>
</reference>
<keyword evidence="4 7" id="KW-0812">Transmembrane</keyword>
<keyword evidence="10" id="KW-1185">Reference proteome</keyword>
<comment type="similarity">
    <text evidence="2">Belongs to the CpsC/CapA family.</text>
</comment>
<evidence type="ECO:0000256" key="3">
    <source>
        <dbReference type="ARBA" id="ARBA00022475"/>
    </source>
</evidence>
<evidence type="ECO:0000313" key="10">
    <source>
        <dbReference type="Proteomes" id="UP000194903"/>
    </source>
</evidence>
<name>A0A252F3A0_9FIRM</name>